<evidence type="ECO:0008006" key="8">
    <source>
        <dbReference type="Google" id="ProtNLM"/>
    </source>
</evidence>
<accession>A0A7R8V1F1</accession>
<evidence type="ECO:0000259" key="3">
    <source>
        <dbReference type="Pfam" id="PF23210"/>
    </source>
</evidence>
<dbReference type="Proteomes" id="UP000594454">
    <property type="component" value="Chromosome 5"/>
</dbReference>
<keyword evidence="7" id="KW-1185">Reference proteome</keyword>
<dbReference type="InterPro" id="IPR011989">
    <property type="entry name" value="ARM-like"/>
</dbReference>
<dbReference type="EMBL" id="LR899013">
    <property type="protein sequence ID" value="CAD7091016.1"/>
    <property type="molecule type" value="Genomic_DNA"/>
</dbReference>
<dbReference type="Gene3D" id="1.25.10.10">
    <property type="entry name" value="Leucine-rich Repeat Variant"/>
    <property type="match status" value="2"/>
</dbReference>
<dbReference type="GO" id="GO:0005737">
    <property type="term" value="C:cytoplasm"/>
    <property type="evidence" value="ECO:0007669"/>
    <property type="project" value="TreeGrafter"/>
</dbReference>
<feature type="domain" description="MROH2B-like N-terminal HEAT-repeats" evidence="4">
    <location>
        <begin position="37"/>
        <end position="257"/>
    </location>
</feature>
<dbReference type="InterPro" id="IPR016024">
    <property type="entry name" value="ARM-type_fold"/>
</dbReference>
<organism evidence="6 7">
    <name type="scientific">Hermetia illucens</name>
    <name type="common">Black soldier fly</name>
    <dbReference type="NCBI Taxonomy" id="343691"/>
    <lineage>
        <taxon>Eukaryota</taxon>
        <taxon>Metazoa</taxon>
        <taxon>Ecdysozoa</taxon>
        <taxon>Arthropoda</taxon>
        <taxon>Hexapoda</taxon>
        <taxon>Insecta</taxon>
        <taxon>Pterygota</taxon>
        <taxon>Neoptera</taxon>
        <taxon>Endopterygota</taxon>
        <taxon>Diptera</taxon>
        <taxon>Brachycera</taxon>
        <taxon>Stratiomyomorpha</taxon>
        <taxon>Stratiomyidae</taxon>
        <taxon>Hermetiinae</taxon>
        <taxon>Hermetia</taxon>
    </lineage>
</organism>
<feature type="domain" description="Maestro/Maestro-like HEAT-repeats" evidence="5">
    <location>
        <begin position="1396"/>
        <end position="1675"/>
    </location>
</feature>
<dbReference type="SUPFAM" id="SSF48371">
    <property type="entry name" value="ARM repeat"/>
    <property type="match status" value="3"/>
</dbReference>
<dbReference type="InParanoid" id="A0A7R8V1F1"/>
<dbReference type="InterPro" id="IPR045206">
    <property type="entry name" value="Maestro_heat-like_prot"/>
</dbReference>
<evidence type="ECO:0000259" key="4">
    <source>
        <dbReference type="Pfam" id="PF23221"/>
    </source>
</evidence>
<dbReference type="OrthoDB" id="1884734at2759"/>
<dbReference type="PANTHER" id="PTHR23120:SF0">
    <property type="entry name" value="MAESTRO HEAT-LIKE REPEAT FAMILY MEMBER 1"/>
    <property type="match status" value="1"/>
</dbReference>
<dbReference type="PANTHER" id="PTHR23120">
    <property type="entry name" value="MAESTRO-RELATED HEAT DOMAIN-CONTAINING"/>
    <property type="match status" value="1"/>
</dbReference>
<sequence>MEPSGEKQTIMEGALSSLLDCLVDKDEAVRQSVESSLCKVVEKHPDESISILTEYKSKHPKLSDQATAIILRVIEYLTTSNTAKYKDETLSKIITLTINELTKSNEQSPAIQKPALEILVGVGRNHCEKVMNELINHTKEGHVAHFMIMYCMGTLATANVDGITPFIKTVLGIALPNLGSIKLDHVKQAYAFAIGRFSEALIEKSAAGDVSSESEAEKTQDMCSTEISVAYDVFMNQWMHNREPKVCADILQALSSMYPLLPQEKMHDNAGKLVSTLLSWLRRSIDRNSVTQFLACVLKVNINSSYHSLDTMSEVLISSLFDFVCVYPDYEKPQTVKGHYEVLRCYHLLAPIYGSKIMEMLLVQLRSNNERERIKALLVLTHLTNSSSESIENKIPAFIDILKQLILSERSIKMKMTLLKTIVALAQKSFIKDKEFVWFMIRYSCRYNKPNTEHGSLEEYETFAVACQNSIYMLASTVGTMDELLKRELLSYFVLLDYTDVCSNIAKCLSSLFTKNPLIELELESDNEGEGKSKVQIPSPESVFSRCLSLMGNFREIQRISNILTFLKAYTPNVSPNLSELWDHKIPELLLCNGRENLFNDHLMMFITQTIEYLKEDTNFAEKFVNKMADQLIIYPIQKPQCEYVIPSLSCERGMLLKCIGVCLCYVQEVQSVEAKIDLIIGSAKQEKLDKHAPNSDYEHKLIDASKALGYISRTHLPVVLRKLSALVNTSGRKSSAGFFSTLNFIRDTSKESENYKNNLLVFETYGHIIENASPMESLKDVDDTMVNFLLQQLAETKDHTMKKVILKTLLSICNQFARAKDLGYELRLRNEILRQILGISIDSPFDNLPLFPIILKLATTLLKIESEEKIDVNTYLEISCKNFFSCAQNLKTKFDSQEDDELNSFLAQYLNLSLPELNTFVKAIIESNPSPACLDDVISALEYWMRDKNSEVRICTGHVMNSSLEVYIKSMKIGCEAPSKFNQTGQMLGKIVPRCIDSNATVRQTSVDILRKILEISHIYETLTIPDSSSAWLNDLDKVYDKIITDDPKEIYQLAGEIARIIAIRISSFQHLQFCKTTLSCLNDPEQSSAIGASVVLKFFVQQKGSEMFHAVADFIKESLFAIRHCEIARAKSGVLKALVALTKHHPKLVCSEILAQPLPYDENLIEYWQLICCDLELVGTILDNFLAMLSTSCLYEPDEAKDDTQRIATVQPFAIFCALKEIFACREVQTELKYKFPEIFTMMLTTIATYTNLAPPMLSAKAMNSAKGTNGSAKSKFGFVPNKDAVKLNPCLIVLEAFRAFLNNLEMEQVVTALAQCPQLANSSDLSNFIEMLTPVAISLSDQFSINSSAMKQIVTSLTKYVSSPYDGQRIAAVGFFSQLVPLKPCGEISSVIMLHLSAALSDPNPIVRGLSIKGLSFVGSLTESDIDEYAELAITSLLKGIDDYNSECLINIPLESMRGLSRTLQTLPIHRVESFHISLSIRIRPFFENSSLEIRESAILLFGDLCESRVANMTSGDVSPTGSLEALKEQLFANLISLMLHLSESDRNIIRASKITLRKVCTLINAPKVNEMAQKHLIDHGQLNYDFFIIDFVKLIGNELKEHVGDLIESCIPFLKSHWTEIRGNAAIIIGILHNFLESASQRDEAVGHKLALLLRDESTIVRLKAATAIGYFFGDI</sequence>
<proteinExistence type="predicted"/>
<name>A0A7R8V1F1_HERIL</name>
<evidence type="ECO:0000259" key="2">
    <source>
        <dbReference type="Pfam" id="PF21047"/>
    </source>
</evidence>
<gene>
    <name evidence="6" type="ORF">HERILL_LOCUS13466</name>
</gene>
<evidence type="ECO:0000259" key="5">
    <source>
        <dbReference type="Pfam" id="PF23227"/>
    </source>
</evidence>
<dbReference type="InterPro" id="IPR056282">
    <property type="entry name" value="MROH2B-like_N_HEAT"/>
</dbReference>
<dbReference type="FunCoup" id="A0A7R8V1F1">
    <property type="interactions" value="1096"/>
</dbReference>
<dbReference type="InterPro" id="IPR055408">
    <property type="entry name" value="HEAT_MROH2B-like"/>
</dbReference>
<dbReference type="Pfam" id="PF21047">
    <property type="entry name" value="HEAT_Maestro"/>
    <property type="match status" value="1"/>
</dbReference>
<feature type="domain" description="MROH2B-like HEAT-repeats" evidence="3">
    <location>
        <begin position="261"/>
        <end position="850"/>
    </location>
</feature>
<dbReference type="InterPro" id="IPR055406">
    <property type="entry name" value="HEAT_Maestro"/>
</dbReference>
<dbReference type="Pfam" id="PF23210">
    <property type="entry name" value="HEAT_Maestro_2"/>
    <property type="match status" value="1"/>
</dbReference>
<dbReference type="Pfam" id="PF23221">
    <property type="entry name" value="HEAT_MROH2B_1st"/>
    <property type="match status" value="1"/>
</dbReference>
<evidence type="ECO:0000256" key="1">
    <source>
        <dbReference type="ARBA" id="ARBA00022737"/>
    </source>
</evidence>
<evidence type="ECO:0000313" key="6">
    <source>
        <dbReference type="EMBL" id="CAD7091016.1"/>
    </source>
</evidence>
<protein>
    <recommendedName>
        <fullName evidence="8">Maestro heat-like repeat-containing protein family member 1</fullName>
    </recommendedName>
</protein>
<dbReference type="InterPro" id="IPR048465">
    <property type="entry name" value="Maestro-like_HEAT"/>
</dbReference>
<reference evidence="6 7" key="1">
    <citation type="submission" date="2020-11" db="EMBL/GenBank/DDBJ databases">
        <authorList>
            <person name="Wallbank WR R."/>
            <person name="Pardo Diaz C."/>
            <person name="Kozak K."/>
            <person name="Martin S."/>
            <person name="Jiggins C."/>
            <person name="Moest M."/>
            <person name="Warren A I."/>
            <person name="Generalovic N T."/>
            <person name="Byers J.R.P. K."/>
            <person name="Montejo-Kovacevich G."/>
            <person name="Yen C E."/>
        </authorList>
    </citation>
    <scope>NUCLEOTIDE SEQUENCE [LARGE SCALE GENOMIC DNA]</scope>
</reference>
<evidence type="ECO:0000313" key="7">
    <source>
        <dbReference type="Proteomes" id="UP000594454"/>
    </source>
</evidence>
<feature type="domain" description="Maestro-like HEAT-repeats" evidence="2">
    <location>
        <begin position="961"/>
        <end position="1184"/>
    </location>
</feature>
<dbReference type="Pfam" id="PF23227">
    <property type="entry name" value="HEAT_MROH2B_C"/>
    <property type="match status" value="1"/>
</dbReference>
<dbReference type="OMA" id="EVYIKAM"/>
<keyword evidence="1" id="KW-0677">Repeat</keyword>